<dbReference type="EMBL" id="BPLR01005326">
    <property type="protein sequence ID" value="GIY01473.1"/>
    <property type="molecule type" value="Genomic_DNA"/>
</dbReference>
<name>A0AAV4Q228_CAEEX</name>
<protein>
    <submittedName>
        <fullName evidence="1">Uncharacterized protein</fullName>
    </submittedName>
</protein>
<reference evidence="1 2" key="1">
    <citation type="submission" date="2021-06" db="EMBL/GenBank/DDBJ databases">
        <title>Caerostris extrusa draft genome.</title>
        <authorList>
            <person name="Kono N."/>
            <person name="Arakawa K."/>
        </authorList>
    </citation>
    <scope>NUCLEOTIDE SEQUENCE [LARGE SCALE GENOMIC DNA]</scope>
</reference>
<comment type="caution">
    <text evidence="1">The sequence shown here is derived from an EMBL/GenBank/DDBJ whole genome shotgun (WGS) entry which is preliminary data.</text>
</comment>
<evidence type="ECO:0000313" key="1">
    <source>
        <dbReference type="EMBL" id="GIY01473.1"/>
    </source>
</evidence>
<organism evidence="1 2">
    <name type="scientific">Caerostris extrusa</name>
    <name type="common">Bark spider</name>
    <name type="synonym">Caerostris bankana</name>
    <dbReference type="NCBI Taxonomy" id="172846"/>
    <lineage>
        <taxon>Eukaryota</taxon>
        <taxon>Metazoa</taxon>
        <taxon>Ecdysozoa</taxon>
        <taxon>Arthropoda</taxon>
        <taxon>Chelicerata</taxon>
        <taxon>Arachnida</taxon>
        <taxon>Araneae</taxon>
        <taxon>Araneomorphae</taxon>
        <taxon>Entelegynae</taxon>
        <taxon>Araneoidea</taxon>
        <taxon>Araneidae</taxon>
        <taxon>Caerostris</taxon>
    </lineage>
</organism>
<keyword evidence="2" id="KW-1185">Reference proteome</keyword>
<gene>
    <name evidence="1" type="ORF">CEXT_339861</name>
</gene>
<sequence>MHISSEYVIPFHSNTATVEVKCAGALAKNHCAEDYRFDSNDPAYRKTQSGLLDGALDFRNQVRSLVNDAEPKISVTIPEVSVINPHVGKSFFHALLGSELLEDILGVGLLLM</sequence>
<proteinExistence type="predicted"/>
<evidence type="ECO:0000313" key="2">
    <source>
        <dbReference type="Proteomes" id="UP001054945"/>
    </source>
</evidence>
<accession>A0AAV4Q228</accession>
<dbReference type="Proteomes" id="UP001054945">
    <property type="component" value="Unassembled WGS sequence"/>
</dbReference>
<dbReference type="AlphaFoldDB" id="A0AAV4Q228"/>